<dbReference type="AlphaFoldDB" id="A0A9N9GH99"/>
<proteinExistence type="predicted"/>
<evidence type="ECO:0000313" key="4">
    <source>
        <dbReference type="EMBL" id="CAG8606111.1"/>
    </source>
</evidence>
<dbReference type="GO" id="GO:0006355">
    <property type="term" value="P:regulation of DNA-templated transcription"/>
    <property type="evidence" value="ECO:0007669"/>
    <property type="project" value="InterPro"/>
</dbReference>
<dbReference type="GO" id="GO:0003712">
    <property type="term" value="F:transcription coregulator activity"/>
    <property type="evidence" value="ECO:0007669"/>
    <property type="project" value="InterPro"/>
</dbReference>
<dbReference type="Proteomes" id="UP000789706">
    <property type="component" value="Unassembled WGS sequence"/>
</dbReference>
<evidence type="ECO:0000259" key="3">
    <source>
        <dbReference type="Pfam" id="PF16987"/>
    </source>
</evidence>
<dbReference type="GO" id="GO:0005634">
    <property type="term" value="C:nucleus"/>
    <property type="evidence" value="ECO:0007669"/>
    <property type="project" value="UniProtKB-SubCell"/>
</dbReference>
<evidence type="ECO:0000256" key="2">
    <source>
        <dbReference type="ARBA" id="ARBA00023242"/>
    </source>
</evidence>
<dbReference type="Pfam" id="PF16987">
    <property type="entry name" value="KIX_2"/>
    <property type="match status" value="1"/>
</dbReference>
<keyword evidence="5" id="KW-1185">Reference proteome</keyword>
<gene>
    <name evidence="4" type="ORF">DEBURN_LOCUS9755</name>
</gene>
<reference evidence="4" key="1">
    <citation type="submission" date="2021-06" db="EMBL/GenBank/DDBJ databases">
        <authorList>
            <person name="Kallberg Y."/>
            <person name="Tangrot J."/>
            <person name="Rosling A."/>
        </authorList>
    </citation>
    <scope>NUCLEOTIDE SEQUENCE</scope>
    <source>
        <strain evidence="4">AZ414A</strain>
    </source>
</reference>
<evidence type="ECO:0000256" key="1">
    <source>
        <dbReference type="ARBA" id="ARBA00004123"/>
    </source>
</evidence>
<dbReference type="EMBL" id="CAJVPK010002094">
    <property type="protein sequence ID" value="CAG8606111.1"/>
    <property type="molecule type" value="Genomic_DNA"/>
</dbReference>
<keyword evidence="2" id="KW-0539">Nucleus</keyword>
<organism evidence="4 5">
    <name type="scientific">Diversispora eburnea</name>
    <dbReference type="NCBI Taxonomy" id="1213867"/>
    <lineage>
        <taxon>Eukaryota</taxon>
        <taxon>Fungi</taxon>
        <taxon>Fungi incertae sedis</taxon>
        <taxon>Mucoromycota</taxon>
        <taxon>Glomeromycotina</taxon>
        <taxon>Glomeromycetes</taxon>
        <taxon>Diversisporales</taxon>
        <taxon>Diversisporaceae</taxon>
        <taxon>Diversispora</taxon>
    </lineage>
</organism>
<name>A0A9N9GH99_9GLOM</name>
<dbReference type="InterPro" id="IPR036529">
    <property type="entry name" value="KIX_dom_sf"/>
</dbReference>
<dbReference type="OrthoDB" id="2445138at2759"/>
<comment type="subcellular location">
    <subcellularLocation>
        <location evidence="1">Nucleus</location>
    </subcellularLocation>
</comment>
<feature type="non-terminal residue" evidence="4">
    <location>
        <position position="111"/>
    </location>
</feature>
<dbReference type="InterPro" id="IPR036546">
    <property type="entry name" value="MED15_KIX"/>
</dbReference>
<protein>
    <submittedName>
        <fullName evidence="4">4659_t:CDS:1</fullName>
    </submittedName>
</protein>
<sequence length="111" mass="13171">MSYYPNTQINVSGTSTDWRLQFTEEDRKNIVSRLFKGLEFLNKNSEENFSDNQRFFYSKNWENEAYNIANSRDEYNSIIGAKLKELTTRINTAVQRKQQHVMQHLPEQIAT</sequence>
<accession>A0A9N9GH99</accession>
<feature type="domain" description="Mediator complex subunit 15 KIX" evidence="3">
    <location>
        <begin position="16"/>
        <end position="94"/>
    </location>
</feature>
<evidence type="ECO:0000313" key="5">
    <source>
        <dbReference type="Proteomes" id="UP000789706"/>
    </source>
</evidence>
<comment type="caution">
    <text evidence="4">The sequence shown here is derived from an EMBL/GenBank/DDBJ whole genome shotgun (WGS) entry which is preliminary data.</text>
</comment>
<dbReference type="SUPFAM" id="SSF47040">
    <property type="entry name" value="Kix domain of CBP (creb binding protein)"/>
    <property type="match status" value="1"/>
</dbReference>
<dbReference type="Gene3D" id="1.10.246.20">
    <property type="entry name" value="Coactivator CBP, KIX domain"/>
    <property type="match status" value="1"/>
</dbReference>